<evidence type="ECO:0000313" key="1">
    <source>
        <dbReference type="EMBL" id="KAK2872257.1"/>
    </source>
</evidence>
<gene>
    <name evidence="1" type="ORF">Q8A67_022154</name>
</gene>
<dbReference type="Proteomes" id="UP001187343">
    <property type="component" value="Unassembled WGS sequence"/>
</dbReference>
<comment type="caution">
    <text evidence="1">The sequence shown here is derived from an EMBL/GenBank/DDBJ whole genome shotgun (WGS) entry which is preliminary data.</text>
</comment>
<sequence>MWPLMGPGGENGGIREPLSISPSVWEAEQKLTEVPKTVRRDSKEIEPPNTLSQRPMHCMSWPNICVRSIVCY</sequence>
<reference evidence="1" key="1">
    <citation type="submission" date="2023-08" db="EMBL/GenBank/DDBJ databases">
        <title>Chromosome-level Genome Assembly of mud carp (Cirrhinus molitorella).</title>
        <authorList>
            <person name="Liu H."/>
        </authorList>
    </citation>
    <scope>NUCLEOTIDE SEQUENCE</scope>
    <source>
        <strain evidence="1">Prfri</strain>
        <tissue evidence="1">Muscle</tissue>
    </source>
</reference>
<keyword evidence="2" id="KW-1185">Reference proteome</keyword>
<protein>
    <submittedName>
        <fullName evidence="1">Uncharacterized protein</fullName>
    </submittedName>
</protein>
<dbReference type="AlphaFoldDB" id="A0AA88P1D7"/>
<name>A0AA88P1D7_9TELE</name>
<evidence type="ECO:0000313" key="2">
    <source>
        <dbReference type="Proteomes" id="UP001187343"/>
    </source>
</evidence>
<dbReference type="EMBL" id="JAUYZG010000022">
    <property type="protein sequence ID" value="KAK2872257.1"/>
    <property type="molecule type" value="Genomic_DNA"/>
</dbReference>
<proteinExistence type="predicted"/>
<accession>A0AA88P1D7</accession>
<organism evidence="1 2">
    <name type="scientific">Cirrhinus molitorella</name>
    <name type="common">mud carp</name>
    <dbReference type="NCBI Taxonomy" id="172907"/>
    <lineage>
        <taxon>Eukaryota</taxon>
        <taxon>Metazoa</taxon>
        <taxon>Chordata</taxon>
        <taxon>Craniata</taxon>
        <taxon>Vertebrata</taxon>
        <taxon>Euteleostomi</taxon>
        <taxon>Actinopterygii</taxon>
        <taxon>Neopterygii</taxon>
        <taxon>Teleostei</taxon>
        <taxon>Ostariophysi</taxon>
        <taxon>Cypriniformes</taxon>
        <taxon>Cyprinidae</taxon>
        <taxon>Labeoninae</taxon>
        <taxon>Labeonini</taxon>
        <taxon>Cirrhinus</taxon>
    </lineage>
</organism>